<dbReference type="EMBL" id="PNBA02000008">
    <property type="protein sequence ID" value="KAG6415594.1"/>
    <property type="molecule type" value="Genomic_DNA"/>
</dbReference>
<comment type="caution">
    <text evidence="1">The sequence shown here is derived from an EMBL/GenBank/DDBJ whole genome shotgun (WGS) entry which is preliminary data.</text>
</comment>
<protein>
    <recommendedName>
        <fullName evidence="3">Peptide-N(4)-(N-acetyl-beta-glucosaminyl)asparagine amidase</fullName>
    </recommendedName>
</protein>
<accession>A0A8X8XME3</accession>
<dbReference type="Gene3D" id="3.10.620.30">
    <property type="match status" value="2"/>
</dbReference>
<dbReference type="PANTHER" id="PTHR48440:SF1">
    <property type="entry name" value="PAW DOMAIN-CONTAINING PROTEIN"/>
    <property type="match status" value="1"/>
</dbReference>
<evidence type="ECO:0000313" key="1">
    <source>
        <dbReference type="EMBL" id="KAG6415594.1"/>
    </source>
</evidence>
<reference evidence="1" key="1">
    <citation type="submission" date="2018-01" db="EMBL/GenBank/DDBJ databases">
        <authorList>
            <person name="Mao J.F."/>
        </authorList>
    </citation>
    <scope>NUCLEOTIDE SEQUENCE</scope>
    <source>
        <strain evidence="1">Huo1</strain>
        <tissue evidence="1">Leaf</tissue>
    </source>
</reference>
<organism evidence="1">
    <name type="scientific">Salvia splendens</name>
    <name type="common">Scarlet sage</name>
    <dbReference type="NCBI Taxonomy" id="180675"/>
    <lineage>
        <taxon>Eukaryota</taxon>
        <taxon>Viridiplantae</taxon>
        <taxon>Streptophyta</taxon>
        <taxon>Embryophyta</taxon>
        <taxon>Tracheophyta</taxon>
        <taxon>Spermatophyta</taxon>
        <taxon>Magnoliopsida</taxon>
        <taxon>eudicotyledons</taxon>
        <taxon>Gunneridae</taxon>
        <taxon>Pentapetalae</taxon>
        <taxon>asterids</taxon>
        <taxon>lamiids</taxon>
        <taxon>Lamiales</taxon>
        <taxon>Lamiaceae</taxon>
        <taxon>Nepetoideae</taxon>
        <taxon>Mentheae</taxon>
        <taxon>Salviinae</taxon>
        <taxon>Salvia</taxon>
        <taxon>Salvia subgen. Calosphace</taxon>
        <taxon>core Calosphace</taxon>
    </lineage>
</organism>
<keyword evidence="2" id="KW-1185">Reference proteome</keyword>
<dbReference type="SUPFAM" id="SSF54236">
    <property type="entry name" value="Ubiquitin-like"/>
    <property type="match status" value="1"/>
</dbReference>
<dbReference type="FunFam" id="2.60.120.260:FF:000110">
    <property type="entry name" value="Peptide-N(4)-(N-acetyl-beta-glucosaminyl)asparagine amidase"/>
    <property type="match status" value="1"/>
</dbReference>
<evidence type="ECO:0008006" key="3">
    <source>
        <dbReference type="Google" id="ProtNLM"/>
    </source>
</evidence>
<gene>
    <name evidence="1" type="ORF">SASPL_123007</name>
</gene>
<name>A0A8X8XME3_SALSN</name>
<evidence type="ECO:0000313" key="2">
    <source>
        <dbReference type="Proteomes" id="UP000298416"/>
    </source>
</evidence>
<dbReference type="AlphaFoldDB" id="A0A8X8XME3"/>
<dbReference type="SUPFAM" id="SSF54001">
    <property type="entry name" value="Cysteine proteinases"/>
    <property type="match status" value="1"/>
</dbReference>
<reference evidence="1" key="2">
    <citation type="submission" date="2020-08" db="EMBL/GenBank/DDBJ databases">
        <title>Plant Genome Project.</title>
        <authorList>
            <person name="Zhang R.-G."/>
        </authorList>
    </citation>
    <scope>NUCLEOTIDE SEQUENCE</scope>
    <source>
        <strain evidence="1">Huo1</strain>
        <tissue evidence="1">Leaf</tissue>
    </source>
</reference>
<sequence>MVARKFLVEHGASSFDVDYDTDDGLEVLKFQLFSLTSIPPDHQKILGGDGNTMVSDDSDLGLISDKLRLISIDEDDNSKQVETSIPDIMSSDEEFARLEIYLYRQEKINNKQFCQVEQRIRPYIHQVLMYEDPQRQEDARKTVPVDKLEEKAAVALAREVGLNVGCYYGRGVSYIEKEGNFKPTKDELDHGFLLQLLFWFKQSFRWVNSPPCDSCNIANLAQLLAMKLGHFFLLGVAVWKWQCMYAGNTTRFPEINNKIRNITVITISCHEKALFITDYYWHFAFCKNIGIRYWTSQIMFGQCFSPYLGRWMHLDPCEGIYDNPLLYEKGWGKKLNYVIALARYGVYDVTKRYTKKWHDVLSRRVMTTEPALASIISDITRERRRSFSSEKLIEHHERDKKEVEEMERGLSLQDDMSISLPGRQSGDKEWRVARSEFGSDEHCTLSSSSCPVRKCVDEHVTKIYDAFLPLLRQLAEEASNSSRATEVLDIIRKILTGLKNSPFKTRRTKIDAASNSLFSRMLPSLGQLFDALSLKCEPGVESVSEICIASDPVKTSLALPVVFHALDDLIQNVRACKELKKESLSWPLLKLNRICSGFILASGEELPFGIATSAFDGTRLSKFEEPNGATGMQIIYKVLDNRMHELVSYELMSANDAPERDPMDWILEGSEDGGSTWLMLDKQTSEKFDKRFQRKTYEVGSRSFLANAFRFRFLAVRDAKSTSRFQIGSIDLYARTST</sequence>
<proteinExistence type="predicted"/>
<dbReference type="Proteomes" id="UP000298416">
    <property type="component" value="Unassembled WGS sequence"/>
</dbReference>
<dbReference type="InterPro" id="IPR029071">
    <property type="entry name" value="Ubiquitin-like_domsf"/>
</dbReference>
<dbReference type="PANTHER" id="PTHR48440">
    <property type="match status" value="1"/>
</dbReference>
<dbReference type="InterPro" id="IPR038765">
    <property type="entry name" value="Papain-like_cys_pep_sf"/>
</dbReference>
<dbReference type="Gene3D" id="3.10.20.90">
    <property type="entry name" value="Phosphatidylinositol 3-kinase Catalytic Subunit, Chain A, domain 1"/>
    <property type="match status" value="1"/>
</dbReference>